<evidence type="ECO:0000313" key="2">
    <source>
        <dbReference type="Proteomes" id="UP001170288"/>
    </source>
</evidence>
<proteinExistence type="predicted"/>
<evidence type="ECO:0000313" key="1">
    <source>
        <dbReference type="EMBL" id="MDN5070663.1"/>
    </source>
</evidence>
<dbReference type="RefSeq" id="WP_301372342.1">
    <property type="nucleotide sequence ID" value="NZ_JAPZCX010000009.1"/>
</dbReference>
<name>A0AAW7PYJ6_9BACT</name>
<sequence>MNQSTLLSIMTKSLRRIDNIYFECTERHFCYEFYHQLSIELFYYNKNNNDYLKNRNIILSAETQKQLSGYKYPDFLLHKFDDYSQQLMAIEVKKFGNLTKENFQHDLEKLTAYKNNLSYKNIFFLVINTSMKKLEKYILELNLLNISDDLMIITKCSNKKIETKYIKEF</sequence>
<accession>A0AAW7PYJ6</accession>
<gene>
    <name evidence="1" type="ORF">O8C76_06420</name>
</gene>
<protein>
    <submittedName>
        <fullName evidence="1">Uncharacterized protein</fullName>
    </submittedName>
</protein>
<dbReference type="EMBL" id="JAPZCX010000009">
    <property type="protein sequence ID" value="MDN5070663.1"/>
    <property type="molecule type" value="Genomic_DNA"/>
</dbReference>
<comment type="caution">
    <text evidence="1">The sequence shown here is derived from an EMBL/GenBank/DDBJ whole genome shotgun (WGS) entry which is preliminary data.</text>
</comment>
<dbReference type="Proteomes" id="UP001170288">
    <property type="component" value="Unassembled WGS sequence"/>
</dbReference>
<dbReference type="AlphaFoldDB" id="A0AAW7PYJ6"/>
<organism evidence="1 2">
    <name type="scientific">Aliarcobacter butzleri</name>
    <dbReference type="NCBI Taxonomy" id="28197"/>
    <lineage>
        <taxon>Bacteria</taxon>
        <taxon>Pseudomonadati</taxon>
        <taxon>Campylobacterota</taxon>
        <taxon>Epsilonproteobacteria</taxon>
        <taxon>Campylobacterales</taxon>
        <taxon>Arcobacteraceae</taxon>
        <taxon>Aliarcobacter</taxon>
    </lineage>
</organism>
<reference evidence="1" key="2">
    <citation type="journal article" date="2023" name="Microorganisms">
        <title>Genomic Characterization of Arcobacter butzleri Strains Isolated from Various Sources in Lithuania.</title>
        <authorList>
            <person name="Uljanovas D."/>
            <person name="Golz G."/>
            <person name="Fleischmann S."/>
            <person name="Kudirkiene E."/>
            <person name="Kasetiene N."/>
            <person name="Grineviciene A."/>
            <person name="Tamuleviciene E."/>
            <person name="Aksomaitiene J."/>
            <person name="Alter T."/>
            <person name="Malakauskas M."/>
        </authorList>
    </citation>
    <scope>NUCLEOTIDE SEQUENCE</scope>
    <source>
        <strain evidence="1">RCM69</strain>
    </source>
</reference>
<reference evidence="1" key="1">
    <citation type="submission" date="2022-12" db="EMBL/GenBank/DDBJ databases">
        <authorList>
            <person name="Uljanovas D."/>
        </authorList>
    </citation>
    <scope>NUCLEOTIDE SEQUENCE</scope>
    <source>
        <strain evidence="1">RCM69</strain>
    </source>
</reference>